<dbReference type="EMBL" id="OX459947">
    <property type="protein sequence ID" value="CAI9154882.1"/>
    <property type="molecule type" value="Genomic_DNA"/>
</dbReference>
<evidence type="ECO:0000313" key="3">
    <source>
        <dbReference type="Proteomes" id="UP001176941"/>
    </source>
</evidence>
<organism evidence="2 3">
    <name type="scientific">Rangifer tarandus platyrhynchus</name>
    <name type="common">Svalbard reindeer</name>
    <dbReference type="NCBI Taxonomy" id="3082113"/>
    <lineage>
        <taxon>Eukaryota</taxon>
        <taxon>Metazoa</taxon>
        <taxon>Chordata</taxon>
        <taxon>Craniata</taxon>
        <taxon>Vertebrata</taxon>
        <taxon>Euteleostomi</taxon>
        <taxon>Mammalia</taxon>
        <taxon>Eutheria</taxon>
        <taxon>Laurasiatheria</taxon>
        <taxon>Artiodactyla</taxon>
        <taxon>Ruminantia</taxon>
        <taxon>Pecora</taxon>
        <taxon>Cervidae</taxon>
        <taxon>Odocoileinae</taxon>
        <taxon>Rangifer</taxon>
    </lineage>
</organism>
<dbReference type="Proteomes" id="UP001176941">
    <property type="component" value="Chromosome 11"/>
</dbReference>
<feature type="region of interest" description="Disordered" evidence="1">
    <location>
        <begin position="155"/>
        <end position="194"/>
    </location>
</feature>
<keyword evidence="3" id="KW-1185">Reference proteome</keyword>
<evidence type="ECO:0000313" key="2">
    <source>
        <dbReference type="EMBL" id="CAI9154882.1"/>
    </source>
</evidence>
<protein>
    <submittedName>
        <fullName evidence="2">Uncharacterized protein</fullName>
    </submittedName>
</protein>
<reference evidence="2" key="1">
    <citation type="submission" date="2023-04" db="EMBL/GenBank/DDBJ databases">
        <authorList>
            <consortium name="ELIXIR-Norway"/>
        </authorList>
    </citation>
    <scope>NUCLEOTIDE SEQUENCE [LARGE SCALE GENOMIC DNA]</scope>
</reference>
<proteinExistence type="predicted"/>
<feature type="compositionally biased region" description="Low complexity" evidence="1">
    <location>
        <begin position="177"/>
        <end position="188"/>
    </location>
</feature>
<sequence>MCRNVPPTHPRTDSGFSSSALLHRGGEQADQSALRRMCWGLVVSWVGAQAVLLQNRWPRSFIEACCGRRDVRVTARGGFREAAGERQSAAGLIELLLALRARCPLKGRIQVTVGFEEANPAPEGAHPPARRPEADCQALRLGVRRACRGAARTDRGLTGTSVSSCASPRLQRRLTAPPRRLSFPPSSFGENFFG</sequence>
<accession>A0ABN8XZV3</accession>
<name>A0ABN8XZV3_RANTA</name>
<gene>
    <name evidence="2" type="ORF">MRATA1EN1_LOCUS3844</name>
</gene>
<feature type="region of interest" description="Disordered" evidence="1">
    <location>
        <begin position="1"/>
        <end position="20"/>
    </location>
</feature>
<evidence type="ECO:0000256" key="1">
    <source>
        <dbReference type="SAM" id="MobiDB-lite"/>
    </source>
</evidence>